<gene>
    <name evidence="6" type="ORF">R1sor_006642</name>
</gene>
<dbReference type="GO" id="GO:0000139">
    <property type="term" value="C:Golgi membrane"/>
    <property type="evidence" value="ECO:0007669"/>
    <property type="project" value="UniProtKB-SubCell"/>
</dbReference>
<dbReference type="Pfam" id="PF05637">
    <property type="entry name" value="Glyco_transf_34"/>
    <property type="match status" value="2"/>
</dbReference>
<evidence type="ECO:0000313" key="7">
    <source>
        <dbReference type="Proteomes" id="UP001633002"/>
    </source>
</evidence>
<evidence type="ECO:0000256" key="2">
    <source>
        <dbReference type="ARBA" id="ARBA00005664"/>
    </source>
</evidence>
<keyword evidence="5" id="KW-0472">Membrane</keyword>
<evidence type="ECO:0000256" key="4">
    <source>
        <dbReference type="ARBA" id="ARBA00022679"/>
    </source>
</evidence>
<dbReference type="InterPro" id="IPR029044">
    <property type="entry name" value="Nucleotide-diphossugar_trans"/>
</dbReference>
<protein>
    <submittedName>
        <fullName evidence="6">Uncharacterized protein</fullName>
    </submittedName>
</protein>
<sequence length="725" mass="83586">MKDNVKLRPQWSVGSIVKRLTAIPRVGLRQQGIGNFLFAIVAALLIVCIVWGPNASFTRPSISPKVHYKFLSSFIVEEHASNPADAAAARTIHRPDDELHGKKRVPLLNSDGKWNTASFRFSPKYADWDTQRAKYLKNNPTIRAPVGRNSRVMLVTSTSPLPCERTTGTYLYITAAKNKVDYTRLHDIQFYYDLYVLDPDFDGLWNKIALLRMLMVKHPEVDWFWWVNMDSWITDMTFEIPFDTYAADGKNLFFYGDEHLLFDEKSWVGISTGDFGIRNCQWSLDLLDAWASFGIKGIREEAGKFLTQNLPGRSEGFPADDQSALAYLLVYQKEKWAPKVVLETKYILAGYWPDLTPKYEELIVNNHPGLGDHRWPFCISFAGCRQCSKVEDSEDFSWETCFSQMVRTYDFANSQVLPTMGFKLVGKLGGKGEVVPLHGEQPARVEATRECPDVRGTHFLLKAMKNKIDYARMHDFDFYYNMDNLDKELLGWWMKIPIIRAMLLAHPEAEWIWWVDSDAVFTDMIFEPPFEKYTNSNLVLWGDNKWVYEDKSYIGLNAGIMILRNCQWSIDFLDSFIPMGPNGDSEQYGDMLAKFMTQRPAMRAEDQSAIIYKLNTEREKWAPKVLFENSFTLSGSWHSYTHNFEKMMAEHSPGFGDWRSPLITHFAGCQPCSPGTWANFDLDRCYGEMDRSLHFADNQLLNAYDLEHQSLGTWELQKFSKAQTN</sequence>
<keyword evidence="4" id="KW-0808">Transferase</keyword>
<dbReference type="PANTHER" id="PTHR31311:SF44">
    <property type="entry name" value="GLYCOSYLTRANSFERASE 2-RELATED"/>
    <property type="match status" value="1"/>
</dbReference>
<keyword evidence="5" id="KW-0812">Transmembrane</keyword>
<dbReference type="Proteomes" id="UP001633002">
    <property type="component" value="Unassembled WGS sequence"/>
</dbReference>
<feature type="transmembrane region" description="Helical" evidence="5">
    <location>
        <begin position="33"/>
        <end position="52"/>
    </location>
</feature>
<keyword evidence="5" id="KW-1133">Transmembrane helix</keyword>
<reference evidence="6 7" key="1">
    <citation type="submission" date="2024-09" db="EMBL/GenBank/DDBJ databases">
        <title>Chromosome-scale assembly of Riccia sorocarpa.</title>
        <authorList>
            <person name="Paukszto L."/>
        </authorList>
    </citation>
    <scope>NUCLEOTIDE SEQUENCE [LARGE SCALE GENOMIC DNA]</scope>
    <source>
        <strain evidence="6">LP-2024</strain>
        <tissue evidence="6">Aerial parts of the thallus</tissue>
    </source>
</reference>
<dbReference type="AlphaFoldDB" id="A0ABD3HQ97"/>
<proteinExistence type="inferred from homology"/>
<comment type="caution">
    <text evidence="6">The sequence shown here is derived from an EMBL/GenBank/DDBJ whole genome shotgun (WGS) entry which is preliminary data.</text>
</comment>
<keyword evidence="3" id="KW-0328">Glycosyltransferase</keyword>
<dbReference type="Gene3D" id="3.90.550.10">
    <property type="entry name" value="Spore Coat Polysaccharide Biosynthesis Protein SpsA, Chain A"/>
    <property type="match status" value="2"/>
</dbReference>
<dbReference type="GO" id="GO:0016757">
    <property type="term" value="F:glycosyltransferase activity"/>
    <property type="evidence" value="ECO:0007669"/>
    <property type="project" value="UniProtKB-KW"/>
</dbReference>
<organism evidence="6 7">
    <name type="scientific">Riccia sorocarpa</name>
    <dbReference type="NCBI Taxonomy" id="122646"/>
    <lineage>
        <taxon>Eukaryota</taxon>
        <taxon>Viridiplantae</taxon>
        <taxon>Streptophyta</taxon>
        <taxon>Embryophyta</taxon>
        <taxon>Marchantiophyta</taxon>
        <taxon>Marchantiopsida</taxon>
        <taxon>Marchantiidae</taxon>
        <taxon>Marchantiales</taxon>
        <taxon>Ricciaceae</taxon>
        <taxon>Riccia</taxon>
    </lineage>
</organism>
<evidence type="ECO:0000256" key="1">
    <source>
        <dbReference type="ARBA" id="ARBA00004323"/>
    </source>
</evidence>
<dbReference type="PANTHER" id="PTHR31311">
    <property type="entry name" value="XYLOGLUCAN 6-XYLOSYLTRANSFERASE 5-RELATED-RELATED"/>
    <property type="match status" value="1"/>
</dbReference>
<evidence type="ECO:0000256" key="5">
    <source>
        <dbReference type="SAM" id="Phobius"/>
    </source>
</evidence>
<name>A0ABD3HQ97_9MARC</name>
<comment type="similarity">
    <text evidence="2">Belongs to the glycosyltransferase 34 family.</text>
</comment>
<accession>A0ABD3HQ97</accession>
<keyword evidence="7" id="KW-1185">Reference proteome</keyword>
<comment type="subcellular location">
    <subcellularLocation>
        <location evidence="1">Golgi apparatus membrane</location>
        <topology evidence="1">Single-pass type II membrane protein</topology>
    </subcellularLocation>
</comment>
<evidence type="ECO:0000256" key="3">
    <source>
        <dbReference type="ARBA" id="ARBA00022676"/>
    </source>
</evidence>
<dbReference type="EMBL" id="JBJQOH010000003">
    <property type="protein sequence ID" value="KAL3692991.1"/>
    <property type="molecule type" value="Genomic_DNA"/>
</dbReference>
<dbReference type="InterPro" id="IPR008630">
    <property type="entry name" value="Glyco_trans_34"/>
</dbReference>
<evidence type="ECO:0000313" key="6">
    <source>
        <dbReference type="EMBL" id="KAL3692991.1"/>
    </source>
</evidence>